<accession>A0ABR3EIZ3</accession>
<organism evidence="1 2">
    <name type="scientific">Marasmius crinis-equi</name>
    <dbReference type="NCBI Taxonomy" id="585013"/>
    <lineage>
        <taxon>Eukaryota</taxon>
        <taxon>Fungi</taxon>
        <taxon>Dikarya</taxon>
        <taxon>Basidiomycota</taxon>
        <taxon>Agaricomycotina</taxon>
        <taxon>Agaricomycetes</taxon>
        <taxon>Agaricomycetidae</taxon>
        <taxon>Agaricales</taxon>
        <taxon>Marasmiineae</taxon>
        <taxon>Marasmiaceae</taxon>
        <taxon>Marasmius</taxon>
    </lineage>
</organism>
<feature type="non-terminal residue" evidence="1">
    <location>
        <position position="405"/>
    </location>
</feature>
<evidence type="ECO:0000313" key="1">
    <source>
        <dbReference type="EMBL" id="KAL0562833.1"/>
    </source>
</evidence>
<evidence type="ECO:0000313" key="2">
    <source>
        <dbReference type="Proteomes" id="UP001465976"/>
    </source>
</evidence>
<reference evidence="1 2" key="1">
    <citation type="submission" date="2024-02" db="EMBL/GenBank/DDBJ databases">
        <title>A draft genome for the cacao thread blight pathogen Marasmius crinis-equi.</title>
        <authorList>
            <person name="Cohen S.P."/>
            <person name="Baruah I.K."/>
            <person name="Amoako-Attah I."/>
            <person name="Bukari Y."/>
            <person name="Meinhardt L.W."/>
            <person name="Bailey B.A."/>
        </authorList>
    </citation>
    <scope>NUCLEOTIDE SEQUENCE [LARGE SCALE GENOMIC DNA]</scope>
    <source>
        <strain evidence="1 2">GH-76</strain>
    </source>
</reference>
<proteinExistence type="predicted"/>
<protein>
    <submittedName>
        <fullName evidence="1">Uncharacterized protein</fullName>
    </submittedName>
</protein>
<sequence length="405" mass="45911">VVQSFSRFKQDVLMVDRKKRVIMMSELDAVERDSLRNTPALQFGTQQNSVLWDIQDVGYALRSEEEAACYDDILELIRLRLPLRDLDMANQVEQCWGASADTWKLAALILTQSVEYEMKGECGVPDLERYLQGGIFKMSPDHFHPFRALNPMTKLLCHYYGPPTPSARESGFWKRNGLSEVMTFHGFGQGWQTQDGLAVLKPPYHDLDCAAARWAPFGPQTDGQDPRTNVPVYNTHAWGATPAQSYSLDCLDENKEQLSMREMLEEYWSDEVQTQWEGWLAGGDHTWQSFNALLECLDKRNVHPSTLGGLQLANTLTIYGMVSPPSVLEMVATIAKLGKGAVAGLKSLGLPHTTPRDIAMGFIVFHQYLRSLFNASQRDLIHYSPGMTEHILCKIPRWVRLNLDW</sequence>
<dbReference type="Proteomes" id="UP001465976">
    <property type="component" value="Unassembled WGS sequence"/>
</dbReference>
<feature type="non-terminal residue" evidence="1">
    <location>
        <position position="1"/>
    </location>
</feature>
<gene>
    <name evidence="1" type="ORF">V5O48_019245</name>
</gene>
<name>A0ABR3EIZ3_9AGAR</name>
<dbReference type="EMBL" id="JBAHYK010004409">
    <property type="protein sequence ID" value="KAL0562833.1"/>
    <property type="molecule type" value="Genomic_DNA"/>
</dbReference>
<keyword evidence="2" id="KW-1185">Reference proteome</keyword>
<comment type="caution">
    <text evidence="1">The sequence shown here is derived from an EMBL/GenBank/DDBJ whole genome shotgun (WGS) entry which is preliminary data.</text>
</comment>